<dbReference type="InterPro" id="IPR000504">
    <property type="entry name" value="RRM_dom"/>
</dbReference>
<sequence>MGQQKALIYAFVGRGNVILAEYTDFSGNFNSIAYQCLQKLPASNNKFTYNCDGHTFNYLVDNGFTYCVVAEESVGRQIPIAFLERIKDDFMSKYGSGKAATAPPNSLNKEFGPKLKEHMQYCAEHPEEISKLAKVKAQVSEVKGVMMENIEKVLDRGEKIELLVDKTENLHHQAQDFRNTGTQIRRKMWLQNMKIKLIVLGILIALILIIVLSVCKGFNCGKMSLPSISHLSIHLIFLLRLVIDKETGKPKGYGFCEYKDEETALSARRNLKGYEINGRQLRVDFAENDKNSDRNREQGRGGPGMTVNVGDPQKHIGGPVFTVDSALQQPLGMSVAMTAAAVMAGTLGAAQSGCSFNQSGIDPLTLHMSKLSRSQLNDVMSEFKLQTPNIQQSAAPKLQPLVLDSQQSQQLATQSLLGLPPLPPSLLPQAQPQTQLALSQNQVLQSQPNPSRNPSVNATQVNVSINPPVQVGTSVAVKQQMQPFFLQQAGPVASMNFTYNSQLGTEKTSYPPPPSSMRTPSLEQGSQGNPSVVSGVLDNTNKDSRRPQAPNNSSLIAIPAYPSGLPEVKRGAAYNLDPLSRPSKTTRLNDGISYALPDASVSTPQSGCSTQVLAAAEMSNPDKQATQVQLPSDVESALLQQVLGLTPEQLSALPPDQQQQVIQLQQMLRQPT</sequence>
<evidence type="ECO:0000256" key="4">
    <source>
        <dbReference type="ARBA" id="ARBA00022475"/>
    </source>
</evidence>
<evidence type="ECO:0000256" key="3">
    <source>
        <dbReference type="ARBA" id="ARBA00022448"/>
    </source>
</evidence>
<dbReference type="GO" id="GO:0031124">
    <property type="term" value="P:mRNA 3'-end processing"/>
    <property type="evidence" value="ECO:0007669"/>
    <property type="project" value="InterPro"/>
</dbReference>
<accession>A0A3Q7F1S8</accession>
<dbReference type="STRING" id="4081.A0A3Q7F1S8"/>
<dbReference type="Pfam" id="PF13774">
    <property type="entry name" value="Longin"/>
    <property type="match status" value="1"/>
</dbReference>
<dbReference type="EnsemblPlants" id="Solyc02g069160.3.1">
    <property type="protein sequence ID" value="Solyc02g069160.3.1"/>
    <property type="gene ID" value="Solyc02g069160.3"/>
</dbReference>
<comment type="subcellular location">
    <subcellularLocation>
        <location evidence="1">Cell membrane</location>
        <topology evidence="1">Single-pass type IV membrane protein</topology>
    </subcellularLocation>
    <subcellularLocation>
        <location evidence="11">Early endosome membrane</location>
        <topology evidence="11">Single-pass type IV membrane protein</topology>
    </subcellularLocation>
</comment>
<dbReference type="Gene3D" id="1.20.5.110">
    <property type="match status" value="1"/>
</dbReference>
<evidence type="ECO:0000256" key="8">
    <source>
        <dbReference type="ARBA" id="ARBA00022989"/>
    </source>
</evidence>
<evidence type="ECO:0000256" key="15">
    <source>
        <dbReference type="SAM" id="Phobius"/>
    </source>
</evidence>
<dbReference type="Gene3D" id="3.30.70.330">
    <property type="match status" value="1"/>
</dbReference>
<dbReference type="GO" id="GO:0003723">
    <property type="term" value="F:RNA binding"/>
    <property type="evidence" value="ECO:0007669"/>
    <property type="project" value="UniProtKB-UniRule"/>
</dbReference>
<feature type="compositionally biased region" description="Polar residues" evidence="14">
    <location>
        <begin position="441"/>
        <end position="461"/>
    </location>
</feature>
<dbReference type="PaxDb" id="4081-Solyc02g069160.2.1"/>
<dbReference type="FunFam" id="3.30.450.50:FF:000014">
    <property type="entry name" value="vesicle-associated membrane protein 727"/>
    <property type="match status" value="1"/>
</dbReference>
<evidence type="ECO:0000313" key="19">
    <source>
        <dbReference type="EnsemblPlants" id="Solyc02g069160.3.1"/>
    </source>
</evidence>
<keyword evidence="8 15" id="KW-1133">Transmembrane helix</keyword>
<evidence type="ECO:0000259" key="18">
    <source>
        <dbReference type="PROSITE" id="PS50892"/>
    </source>
</evidence>
<keyword evidence="7" id="KW-0653">Protein transport</keyword>
<keyword evidence="12" id="KW-0694">RNA-binding</keyword>
<feature type="compositionally biased region" description="Low complexity" evidence="14">
    <location>
        <begin position="427"/>
        <end position="440"/>
    </location>
</feature>
<reference evidence="19" key="2">
    <citation type="submission" date="2019-01" db="UniProtKB">
        <authorList>
            <consortium name="EnsemblPlants"/>
        </authorList>
    </citation>
    <scope>IDENTIFICATION</scope>
    <source>
        <strain evidence="19">cv. Heinz 1706</strain>
    </source>
</reference>
<evidence type="ECO:0000256" key="14">
    <source>
        <dbReference type="SAM" id="MobiDB-lite"/>
    </source>
</evidence>
<feature type="domain" description="RRM" evidence="16">
    <location>
        <begin position="239"/>
        <end position="288"/>
    </location>
</feature>
<evidence type="ECO:0000313" key="20">
    <source>
        <dbReference type="Proteomes" id="UP000004994"/>
    </source>
</evidence>
<dbReference type="GO" id="GO:0015031">
    <property type="term" value="P:protein transport"/>
    <property type="evidence" value="ECO:0007669"/>
    <property type="project" value="UniProtKB-KW"/>
</dbReference>
<keyword evidence="9 15" id="KW-0472">Membrane</keyword>
<evidence type="ECO:0000259" key="16">
    <source>
        <dbReference type="PROSITE" id="PS50102"/>
    </source>
</evidence>
<reference evidence="19" key="1">
    <citation type="journal article" date="2012" name="Nature">
        <title>The tomato genome sequence provides insights into fleshy fruit evolution.</title>
        <authorList>
            <consortium name="Tomato Genome Consortium"/>
        </authorList>
    </citation>
    <scope>NUCLEOTIDE SEQUENCE [LARGE SCALE GENOMIC DNA]</scope>
    <source>
        <strain evidence="19">cv. Heinz 1706</strain>
    </source>
</reference>
<dbReference type="Proteomes" id="UP000004994">
    <property type="component" value="Chromosome 2"/>
</dbReference>
<keyword evidence="20" id="KW-1185">Reference proteome</keyword>
<dbReference type="InterPro" id="IPR051097">
    <property type="entry name" value="Synaptobrevin-like_transport"/>
</dbReference>
<dbReference type="Gramene" id="Solyc02g069160.3.1">
    <property type="protein sequence ID" value="Solyc02g069160.3.1"/>
    <property type="gene ID" value="Solyc02g069160.3"/>
</dbReference>
<dbReference type="CDD" id="cd14824">
    <property type="entry name" value="Longin"/>
    <property type="match status" value="1"/>
</dbReference>
<feature type="region of interest" description="Disordered" evidence="14">
    <location>
        <begin position="503"/>
        <end position="558"/>
    </location>
</feature>
<dbReference type="SMART" id="SM00360">
    <property type="entry name" value="RRM"/>
    <property type="match status" value="1"/>
</dbReference>
<dbReference type="Gene3D" id="3.30.450.50">
    <property type="entry name" value="Longin domain"/>
    <property type="match status" value="1"/>
</dbReference>
<dbReference type="Pfam" id="PF00957">
    <property type="entry name" value="Synaptobrevin"/>
    <property type="match status" value="1"/>
</dbReference>
<dbReference type="PROSITE" id="PS00417">
    <property type="entry name" value="SYNAPTOBREVIN"/>
    <property type="match status" value="1"/>
</dbReference>
<dbReference type="InterPro" id="IPR011012">
    <property type="entry name" value="Longin-like_dom_sf"/>
</dbReference>
<feature type="region of interest" description="Disordered" evidence="14">
    <location>
        <begin position="286"/>
        <end position="311"/>
    </location>
</feature>
<dbReference type="InterPro" id="IPR038192">
    <property type="entry name" value="CSTF_C_sf"/>
</dbReference>
<dbReference type="FunCoup" id="A0A3Q7F1S8">
    <property type="interactions" value="2768"/>
</dbReference>
<dbReference type="SMART" id="SM01270">
    <property type="entry name" value="Longin"/>
    <property type="match status" value="1"/>
</dbReference>
<dbReference type="OMA" id="MGYGVQT"/>
<dbReference type="Pfam" id="PF14304">
    <property type="entry name" value="CSTF_C"/>
    <property type="match status" value="1"/>
</dbReference>
<feature type="region of interest" description="Disordered" evidence="14">
    <location>
        <begin position="422"/>
        <end position="461"/>
    </location>
</feature>
<dbReference type="InParanoid" id="A0A3Q7F1S8"/>
<dbReference type="InterPro" id="IPR026896">
    <property type="entry name" value="CSTF_C"/>
</dbReference>
<organism evidence="19">
    <name type="scientific">Solanum lycopersicum</name>
    <name type="common">Tomato</name>
    <name type="synonym">Lycopersicon esculentum</name>
    <dbReference type="NCBI Taxonomy" id="4081"/>
    <lineage>
        <taxon>Eukaryota</taxon>
        <taxon>Viridiplantae</taxon>
        <taxon>Streptophyta</taxon>
        <taxon>Embryophyta</taxon>
        <taxon>Tracheophyta</taxon>
        <taxon>Spermatophyta</taxon>
        <taxon>Magnoliopsida</taxon>
        <taxon>eudicotyledons</taxon>
        <taxon>Gunneridae</taxon>
        <taxon>Pentapetalae</taxon>
        <taxon>asterids</taxon>
        <taxon>lamiids</taxon>
        <taxon>Solanales</taxon>
        <taxon>Solanaceae</taxon>
        <taxon>Solanoideae</taxon>
        <taxon>Solaneae</taxon>
        <taxon>Solanum</taxon>
        <taxon>Solanum subgen. Lycopersicon</taxon>
    </lineage>
</organism>
<dbReference type="PRINTS" id="PR00219">
    <property type="entry name" value="SYNAPTOBREVN"/>
</dbReference>
<evidence type="ECO:0000256" key="1">
    <source>
        <dbReference type="ARBA" id="ARBA00004521"/>
    </source>
</evidence>
<feature type="compositionally biased region" description="Basic and acidic residues" evidence="14">
    <location>
        <begin position="286"/>
        <end position="299"/>
    </location>
</feature>
<dbReference type="InterPro" id="IPR035979">
    <property type="entry name" value="RBD_domain_sf"/>
</dbReference>
<dbReference type="AlphaFoldDB" id="A0A3Q7F1S8"/>
<dbReference type="InterPro" id="IPR001388">
    <property type="entry name" value="Synaptobrevin-like"/>
</dbReference>
<feature type="domain" description="Longin" evidence="17">
    <location>
        <begin position="11"/>
        <end position="115"/>
    </location>
</feature>
<feature type="domain" description="V-SNARE coiled-coil homology" evidence="18">
    <location>
        <begin position="131"/>
        <end position="191"/>
    </location>
</feature>
<keyword evidence="4" id="KW-1003">Cell membrane</keyword>
<dbReference type="PROSITE" id="PS50102">
    <property type="entry name" value="RRM"/>
    <property type="match status" value="1"/>
</dbReference>
<proteinExistence type="inferred from homology"/>
<comment type="similarity">
    <text evidence="2">Belongs to the synaptobrevin family.</text>
</comment>
<dbReference type="GO" id="GO:0005886">
    <property type="term" value="C:plasma membrane"/>
    <property type="evidence" value="ECO:0007669"/>
    <property type="project" value="UniProtKB-SubCell"/>
</dbReference>
<evidence type="ECO:0000259" key="17">
    <source>
        <dbReference type="PROSITE" id="PS50859"/>
    </source>
</evidence>
<name>A0A3Q7F1S8_SOLLC</name>
<dbReference type="PROSITE" id="PS50892">
    <property type="entry name" value="V_SNARE"/>
    <property type="match status" value="1"/>
</dbReference>
<evidence type="ECO:0000256" key="9">
    <source>
        <dbReference type="ARBA" id="ARBA00023136"/>
    </source>
</evidence>
<evidence type="ECO:0000256" key="11">
    <source>
        <dbReference type="ARBA" id="ARBA00037832"/>
    </source>
</evidence>
<feature type="compositionally biased region" description="Polar residues" evidence="14">
    <location>
        <begin position="516"/>
        <end position="532"/>
    </location>
</feature>
<feature type="transmembrane region" description="Helical" evidence="15">
    <location>
        <begin position="195"/>
        <end position="219"/>
    </location>
</feature>
<evidence type="ECO:0000256" key="2">
    <source>
        <dbReference type="ARBA" id="ARBA00008025"/>
    </source>
</evidence>
<keyword evidence="13" id="KW-0175">Coiled coil</keyword>
<comment type="function">
    <text evidence="10">Involved in the targeting and/or fusion of transport vesicles to their target membrane.</text>
</comment>
<dbReference type="InterPro" id="IPR042855">
    <property type="entry name" value="V_SNARE_CC"/>
</dbReference>
<dbReference type="CDD" id="cd15843">
    <property type="entry name" value="R-SNARE"/>
    <property type="match status" value="1"/>
</dbReference>
<dbReference type="GO" id="GO:0016192">
    <property type="term" value="P:vesicle-mediated transport"/>
    <property type="evidence" value="ECO:0007669"/>
    <property type="project" value="InterPro"/>
</dbReference>
<dbReference type="FunFam" id="1.20.5.110:FF:000010">
    <property type="entry name" value="Vesicle-associated membrane protein 726"/>
    <property type="match status" value="1"/>
</dbReference>
<evidence type="ECO:0000256" key="13">
    <source>
        <dbReference type="PROSITE-ProRule" id="PRU00290"/>
    </source>
</evidence>
<evidence type="ECO:0000256" key="10">
    <source>
        <dbReference type="ARBA" id="ARBA00037493"/>
    </source>
</evidence>
<dbReference type="Gene3D" id="1.10.20.70">
    <property type="entry name" value="Transcription termination and cleavage factor, C-terminal domain"/>
    <property type="match status" value="1"/>
</dbReference>
<dbReference type="Pfam" id="PF00076">
    <property type="entry name" value="RRM_1"/>
    <property type="match status" value="1"/>
</dbReference>
<dbReference type="SUPFAM" id="SSF54928">
    <property type="entry name" value="RNA-binding domain, RBD"/>
    <property type="match status" value="1"/>
</dbReference>
<evidence type="ECO:0000256" key="12">
    <source>
        <dbReference type="PROSITE-ProRule" id="PRU00176"/>
    </source>
</evidence>
<dbReference type="PANTHER" id="PTHR21136:SF92">
    <property type="entry name" value="LONGIN DOMAIN-CONTAINING PROTEIN"/>
    <property type="match status" value="1"/>
</dbReference>
<dbReference type="PROSITE" id="PS50859">
    <property type="entry name" value="LONGIN"/>
    <property type="match status" value="1"/>
</dbReference>
<dbReference type="GO" id="GO:0031901">
    <property type="term" value="C:early endosome membrane"/>
    <property type="evidence" value="ECO:0007669"/>
    <property type="project" value="UniProtKB-SubCell"/>
</dbReference>
<evidence type="ECO:0000256" key="7">
    <source>
        <dbReference type="ARBA" id="ARBA00022927"/>
    </source>
</evidence>
<protein>
    <submittedName>
        <fullName evidence="19">Uncharacterized protein</fullName>
    </submittedName>
</protein>
<keyword evidence="3" id="KW-0813">Transport</keyword>
<evidence type="ECO:0000256" key="5">
    <source>
        <dbReference type="ARBA" id="ARBA00022692"/>
    </source>
</evidence>
<keyword evidence="6" id="KW-0967">Endosome</keyword>
<dbReference type="InterPro" id="IPR012677">
    <property type="entry name" value="Nucleotide-bd_a/b_plait_sf"/>
</dbReference>
<dbReference type="SUPFAM" id="SSF58038">
    <property type="entry name" value="SNARE fusion complex"/>
    <property type="match status" value="1"/>
</dbReference>
<dbReference type="InterPro" id="IPR010908">
    <property type="entry name" value="Longin_dom"/>
</dbReference>
<dbReference type="SUPFAM" id="SSF64356">
    <property type="entry name" value="SNARE-like"/>
    <property type="match status" value="1"/>
</dbReference>
<keyword evidence="5 15" id="KW-0812">Transmembrane</keyword>
<evidence type="ECO:0000256" key="6">
    <source>
        <dbReference type="ARBA" id="ARBA00022753"/>
    </source>
</evidence>
<dbReference type="PANTHER" id="PTHR21136">
    <property type="entry name" value="SNARE PROTEINS"/>
    <property type="match status" value="1"/>
</dbReference>